<evidence type="ECO:0000313" key="3">
    <source>
        <dbReference type="Proteomes" id="UP000765509"/>
    </source>
</evidence>
<organism evidence="2 3">
    <name type="scientific">Austropuccinia psidii MF-1</name>
    <dbReference type="NCBI Taxonomy" id="1389203"/>
    <lineage>
        <taxon>Eukaryota</taxon>
        <taxon>Fungi</taxon>
        <taxon>Dikarya</taxon>
        <taxon>Basidiomycota</taxon>
        <taxon>Pucciniomycotina</taxon>
        <taxon>Pucciniomycetes</taxon>
        <taxon>Pucciniales</taxon>
        <taxon>Sphaerophragmiaceae</taxon>
        <taxon>Austropuccinia</taxon>
    </lineage>
</organism>
<comment type="caution">
    <text evidence="2">The sequence shown here is derived from an EMBL/GenBank/DDBJ whole genome shotgun (WGS) entry which is preliminary data.</text>
</comment>
<sequence>MKTKRLGDRSFTNRNWDCATKKYNLDFLFEPESDSDELSTDAETSYGESISLEITDQEDNEDKGIDEGQEKLQHSKRERNKAPIVTMVSLMKMLWILKAQGKVVMWED</sequence>
<protein>
    <submittedName>
        <fullName evidence="2">Uncharacterized protein</fullName>
    </submittedName>
</protein>
<name>A0A9Q3J7H2_9BASI</name>
<dbReference type="OrthoDB" id="2515842at2759"/>
<accession>A0A9Q3J7H2</accession>
<feature type="compositionally biased region" description="Basic and acidic residues" evidence="1">
    <location>
        <begin position="62"/>
        <end position="75"/>
    </location>
</feature>
<feature type="region of interest" description="Disordered" evidence="1">
    <location>
        <begin position="32"/>
        <end position="79"/>
    </location>
</feature>
<reference evidence="2" key="1">
    <citation type="submission" date="2021-03" db="EMBL/GenBank/DDBJ databases">
        <title>Draft genome sequence of rust myrtle Austropuccinia psidii MF-1, a brazilian biotype.</title>
        <authorList>
            <person name="Quecine M.C."/>
            <person name="Pachon D.M.R."/>
            <person name="Bonatelli M.L."/>
            <person name="Correr F.H."/>
            <person name="Franceschini L.M."/>
            <person name="Leite T.F."/>
            <person name="Margarido G.R.A."/>
            <person name="Almeida C.A."/>
            <person name="Ferrarezi J.A."/>
            <person name="Labate C.A."/>
        </authorList>
    </citation>
    <scope>NUCLEOTIDE SEQUENCE</scope>
    <source>
        <strain evidence="2">MF-1</strain>
    </source>
</reference>
<evidence type="ECO:0000313" key="2">
    <source>
        <dbReference type="EMBL" id="MBW0556946.1"/>
    </source>
</evidence>
<dbReference type="Proteomes" id="UP000765509">
    <property type="component" value="Unassembled WGS sequence"/>
</dbReference>
<feature type="compositionally biased region" description="Polar residues" evidence="1">
    <location>
        <begin position="41"/>
        <end position="54"/>
    </location>
</feature>
<gene>
    <name evidence="2" type="ORF">O181_096661</name>
</gene>
<proteinExistence type="predicted"/>
<keyword evidence="3" id="KW-1185">Reference proteome</keyword>
<dbReference type="AlphaFoldDB" id="A0A9Q3J7H2"/>
<dbReference type="EMBL" id="AVOT02064592">
    <property type="protein sequence ID" value="MBW0556946.1"/>
    <property type="molecule type" value="Genomic_DNA"/>
</dbReference>
<evidence type="ECO:0000256" key="1">
    <source>
        <dbReference type="SAM" id="MobiDB-lite"/>
    </source>
</evidence>